<evidence type="ECO:0000256" key="6">
    <source>
        <dbReference type="ARBA" id="ARBA00023284"/>
    </source>
</evidence>
<evidence type="ECO:0000256" key="1">
    <source>
        <dbReference type="ARBA" id="ARBA00008987"/>
    </source>
</evidence>
<evidence type="ECO:0000256" key="4">
    <source>
        <dbReference type="ARBA" id="ARBA00022982"/>
    </source>
</evidence>
<dbReference type="Pfam" id="PF00085">
    <property type="entry name" value="Thioredoxin"/>
    <property type="match status" value="1"/>
</dbReference>
<name>A0A0C7GCX2_PARSO</name>
<reference evidence="12 13" key="1">
    <citation type="submission" date="2015-01" db="EMBL/GenBank/DDBJ databases">
        <authorList>
            <person name="Aslett A.Martin."/>
            <person name="De Silva Nishadi"/>
        </authorList>
    </citation>
    <scope>NUCLEOTIDE SEQUENCE [LARGE SCALE GENOMIC DNA]</scope>
    <source>
        <strain evidence="12 13">R28058</strain>
    </source>
</reference>
<evidence type="ECO:0000256" key="10">
    <source>
        <dbReference type="PIRSR" id="PIRSR000077-4"/>
    </source>
</evidence>
<feature type="active site" description="Nucleophile" evidence="9">
    <location>
        <position position="33"/>
    </location>
</feature>
<protein>
    <recommendedName>
        <fullName evidence="2 7">Thioredoxin</fullName>
    </recommendedName>
</protein>
<evidence type="ECO:0000256" key="7">
    <source>
        <dbReference type="NCBIfam" id="TIGR01068"/>
    </source>
</evidence>
<dbReference type="InterPro" id="IPR013766">
    <property type="entry name" value="Thioredoxin_domain"/>
</dbReference>
<feature type="domain" description="Thioredoxin" evidence="11">
    <location>
        <begin position="1"/>
        <end position="104"/>
    </location>
</feature>
<feature type="active site" description="Nucleophile" evidence="9">
    <location>
        <position position="30"/>
    </location>
</feature>
<comment type="similarity">
    <text evidence="1 8">Belongs to the thioredoxin family.</text>
</comment>
<sequence length="104" mass="12009">MTRIIETEEFKNEVENAKETTIVDFFATWCGPCKMLSPVFEEIDQNVEEAKFLKVDIDKSLDLARRFEVTTVPTVIVFKDGKEADRLVGFIPKQKLEEMVKAHI</sequence>
<dbReference type="AlphaFoldDB" id="A0A0C7GCX2"/>
<dbReference type="FunFam" id="3.40.30.10:FF:000001">
    <property type="entry name" value="Thioredoxin"/>
    <property type="match status" value="1"/>
</dbReference>
<dbReference type="InterPro" id="IPR036249">
    <property type="entry name" value="Thioredoxin-like_sf"/>
</dbReference>
<dbReference type="Gene3D" id="3.40.30.10">
    <property type="entry name" value="Glutaredoxin"/>
    <property type="match status" value="1"/>
</dbReference>
<dbReference type="PANTHER" id="PTHR45663:SF11">
    <property type="entry name" value="GEO12009P1"/>
    <property type="match status" value="1"/>
</dbReference>
<dbReference type="RefSeq" id="WP_055340129.1">
    <property type="nucleotide sequence ID" value="NZ_CDNI01000022.1"/>
</dbReference>
<dbReference type="PIRSF" id="PIRSF000077">
    <property type="entry name" value="Thioredoxin"/>
    <property type="match status" value="1"/>
</dbReference>
<gene>
    <name evidence="12" type="primary">trxA_2</name>
    <name evidence="12" type="ORF">R28058_25561</name>
</gene>
<feature type="site" description="Contributes to redox potential value" evidence="9">
    <location>
        <position position="32"/>
    </location>
</feature>
<proteinExistence type="inferred from homology"/>
<feature type="site" description="Deprotonates C-terminal active site Cys" evidence="9">
    <location>
        <position position="24"/>
    </location>
</feature>
<accession>A0A0C7GCX2</accession>
<dbReference type="InterPro" id="IPR005746">
    <property type="entry name" value="Thioredoxin"/>
</dbReference>
<dbReference type="GO" id="GO:0015035">
    <property type="term" value="F:protein-disulfide reductase activity"/>
    <property type="evidence" value="ECO:0007669"/>
    <property type="project" value="UniProtKB-UniRule"/>
</dbReference>
<feature type="site" description="Contributes to redox potential value" evidence="9">
    <location>
        <position position="31"/>
    </location>
</feature>
<dbReference type="SUPFAM" id="SSF52833">
    <property type="entry name" value="Thioredoxin-like"/>
    <property type="match status" value="1"/>
</dbReference>
<dbReference type="CDD" id="cd02947">
    <property type="entry name" value="TRX_family"/>
    <property type="match status" value="1"/>
</dbReference>
<evidence type="ECO:0000313" key="12">
    <source>
        <dbReference type="EMBL" id="CEQ04839.1"/>
    </source>
</evidence>
<evidence type="ECO:0000313" key="13">
    <source>
        <dbReference type="Proteomes" id="UP000049127"/>
    </source>
</evidence>
<dbReference type="EMBL" id="CEKZ01000022">
    <property type="protein sequence ID" value="CEQ04839.1"/>
    <property type="molecule type" value="Genomic_DNA"/>
</dbReference>
<dbReference type="PRINTS" id="PR00421">
    <property type="entry name" value="THIOREDOXIN"/>
</dbReference>
<dbReference type="GO" id="GO:0005737">
    <property type="term" value="C:cytoplasm"/>
    <property type="evidence" value="ECO:0007669"/>
    <property type="project" value="TreeGrafter"/>
</dbReference>
<evidence type="ECO:0000256" key="2">
    <source>
        <dbReference type="ARBA" id="ARBA00020570"/>
    </source>
</evidence>
<evidence type="ECO:0000256" key="9">
    <source>
        <dbReference type="PIRSR" id="PIRSR000077-1"/>
    </source>
</evidence>
<evidence type="ECO:0000256" key="3">
    <source>
        <dbReference type="ARBA" id="ARBA00022448"/>
    </source>
</evidence>
<dbReference type="Proteomes" id="UP000049127">
    <property type="component" value="Unassembled WGS sequence"/>
</dbReference>
<keyword evidence="3" id="KW-0813">Transport</keyword>
<evidence type="ECO:0000256" key="5">
    <source>
        <dbReference type="ARBA" id="ARBA00023157"/>
    </source>
</evidence>
<keyword evidence="6 10" id="KW-0676">Redox-active center</keyword>
<dbReference type="OrthoDB" id="9790390at2"/>
<evidence type="ECO:0000259" key="11">
    <source>
        <dbReference type="PROSITE" id="PS51352"/>
    </source>
</evidence>
<keyword evidence="4" id="KW-0249">Electron transport</keyword>
<dbReference type="NCBIfam" id="TIGR01068">
    <property type="entry name" value="thioredoxin"/>
    <property type="match status" value="1"/>
</dbReference>
<feature type="disulfide bond" description="Redox-active" evidence="10">
    <location>
        <begin position="30"/>
        <end position="33"/>
    </location>
</feature>
<organism evidence="12 13">
    <name type="scientific">Paraclostridium sordellii</name>
    <name type="common">Clostridium sordellii</name>
    <dbReference type="NCBI Taxonomy" id="1505"/>
    <lineage>
        <taxon>Bacteria</taxon>
        <taxon>Bacillati</taxon>
        <taxon>Bacillota</taxon>
        <taxon>Clostridia</taxon>
        <taxon>Peptostreptococcales</taxon>
        <taxon>Peptostreptococcaceae</taxon>
        <taxon>Paraclostridium</taxon>
    </lineage>
</organism>
<dbReference type="InterPro" id="IPR017937">
    <property type="entry name" value="Thioredoxin_CS"/>
</dbReference>
<keyword evidence="5 10" id="KW-1015">Disulfide bond</keyword>
<dbReference type="PROSITE" id="PS51352">
    <property type="entry name" value="THIOREDOXIN_2"/>
    <property type="match status" value="1"/>
</dbReference>
<evidence type="ECO:0000256" key="8">
    <source>
        <dbReference type="PIRNR" id="PIRNR000077"/>
    </source>
</evidence>
<dbReference type="PROSITE" id="PS00194">
    <property type="entry name" value="THIOREDOXIN_1"/>
    <property type="match status" value="1"/>
</dbReference>
<dbReference type="PANTHER" id="PTHR45663">
    <property type="entry name" value="GEO12009P1"/>
    <property type="match status" value="1"/>
</dbReference>